<dbReference type="AlphaFoldDB" id="A0A0L6UNT7"/>
<dbReference type="EMBL" id="LAVV01009659">
    <property type="protein sequence ID" value="KNZ50208.1"/>
    <property type="molecule type" value="Genomic_DNA"/>
</dbReference>
<sequence>MPAVNRGVSSLSFKKMQRQKIALADLKTGLDESGSASGSSSEDEKKRIGLQRIFVMVKVKNDHNIIPFYAQVPSGLCIFPGVVNPVIHQGIHQNTLLTQFTNNINPLSDSEDQITPSHIHNILKNQPEQKICTFTHQKGEQRTQDKQSRRPPDTQPNRRRCSHTPSFSQCCKCQDGDDEPSLHIQEDPVLDDLYIPITRETLCFVNECIYVPDLASSITNAFMFQIVNKIFRNLIYSPHYSLFSFTSSSWNYQNQPHPFLCFLNVILSTQALDRKAALISAPLASTYTHTSFSCLFPFQALSPLEKCHNDKMENSDSSDNG</sequence>
<evidence type="ECO:0000313" key="3">
    <source>
        <dbReference type="Proteomes" id="UP000037035"/>
    </source>
</evidence>
<evidence type="ECO:0000256" key="1">
    <source>
        <dbReference type="SAM" id="MobiDB-lite"/>
    </source>
</evidence>
<accession>A0A0L6UNT7</accession>
<comment type="caution">
    <text evidence="2">The sequence shown here is derived from an EMBL/GenBank/DDBJ whole genome shotgun (WGS) entry which is preliminary data.</text>
</comment>
<protein>
    <submittedName>
        <fullName evidence="2">Uncharacterized protein</fullName>
    </submittedName>
</protein>
<dbReference type="VEuPathDB" id="FungiDB:VP01_4541g1"/>
<feature type="region of interest" description="Disordered" evidence="1">
    <location>
        <begin position="136"/>
        <end position="166"/>
    </location>
</feature>
<keyword evidence="3" id="KW-1185">Reference proteome</keyword>
<proteinExistence type="predicted"/>
<name>A0A0L6UNT7_9BASI</name>
<feature type="compositionally biased region" description="Basic and acidic residues" evidence="1">
    <location>
        <begin position="137"/>
        <end position="152"/>
    </location>
</feature>
<gene>
    <name evidence="2" type="ORF">VP01_4541g1</name>
</gene>
<dbReference type="Proteomes" id="UP000037035">
    <property type="component" value="Unassembled WGS sequence"/>
</dbReference>
<organism evidence="2 3">
    <name type="scientific">Puccinia sorghi</name>
    <dbReference type="NCBI Taxonomy" id="27349"/>
    <lineage>
        <taxon>Eukaryota</taxon>
        <taxon>Fungi</taxon>
        <taxon>Dikarya</taxon>
        <taxon>Basidiomycota</taxon>
        <taxon>Pucciniomycotina</taxon>
        <taxon>Pucciniomycetes</taxon>
        <taxon>Pucciniales</taxon>
        <taxon>Pucciniaceae</taxon>
        <taxon>Puccinia</taxon>
    </lineage>
</organism>
<evidence type="ECO:0000313" key="2">
    <source>
        <dbReference type="EMBL" id="KNZ50208.1"/>
    </source>
</evidence>
<reference evidence="2 3" key="1">
    <citation type="submission" date="2015-08" db="EMBL/GenBank/DDBJ databases">
        <title>Next Generation Sequencing and Analysis of the Genome of Puccinia sorghi L Schw, the Causal Agent of Maize Common Rust.</title>
        <authorList>
            <person name="Rochi L."/>
            <person name="Burguener G."/>
            <person name="Darino M."/>
            <person name="Turjanski A."/>
            <person name="Kreff E."/>
            <person name="Dieguez M.J."/>
            <person name="Sacco F."/>
        </authorList>
    </citation>
    <scope>NUCLEOTIDE SEQUENCE [LARGE SCALE GENOMIC DNA]</scope>
    <source>
        <strain evidence="2 3">RO10H11247</strain>
    </source>
</reference>